<evidence type="ECO:0000256" key="2">
    <source>
        <dbReference type="ARBA" id="ARBA00004586"/>
    </source>
</evidence>
<dbReference type="AlphaFoldDB" id="A0A7E4VMU3"/>
<dbReference type="PANTHER" id="PTHR24291">
    <property type="entry name" value="CYTOCHROME P450 FAMILY 4"/>
    <property type="match status" value="1"/>
</dbReference>
<evidence type="ECO:0000313" key="14">
    <source>
        <dbReference type="Proteomes" id="UP000492821"/>
    </source>
</evidence>
<evidence type="ECO:0000256" key="3">
    <source>
        <dbReference type="ARBA" id="ARBA00010617"/>
    </source>
</evidence>
<reference evidence="15" key="2">
    <citation type="submission" date="2020-10" db="UniProtKB">
        <authorList>
            <consortium name="WormBaseParasite"/>
        </authorList>
    </citation>
    <scope>IDENTIFICATION</scope>
</reference>
<dbReference type="GO" id="GO:0016705">
    <property type="term" value="F:oxidoreductase activity, acting on paired donors, with incorporation or reduction of molecular oxygen"/>
    <property type="evidence" value="ECO:0007669"/>
    <property type="project" value="InterPro"/>
</dbReference>
<dbReference type="PANTHER" id="PTHR24291:SF189">
    <property type="entry name" value="CYTOCHROME P450 4C3-RELATED"/>
    <property type="match status" value="1"/>
</dbReference>
<dbReference type="GO" id="GO:0005789">
    <property type="term" value="C:endoplasmic reticulum membrane"/>
    <property type="evidence" value="ECO:0007669"/>
    <property type="project" value="UniProtKB-SubCell"/>
</dbReference>
<dbReference type="FunFam" id="1.10.630.10:FF:000182">
    <property type="entry name" value="Cytochrome P450 3A4"/>
    <property type="match status" value="1"/>
</dbReference>
<evidence type="ECO:0000256" key="4">
    <source>
        <dbReference type="ARBA" id="ARBA00022617"/>
    </source>
</evidence>
<comment type="subcellular location">
    <subcellularLocation>
        <location evidence="2">Endoplasmic reticulum membrane</location>
    </subcellularLocation>
</comment>
<reference evidence="14" key="1">
    <citation type="journal article" date="2013" name="Genetics">
        <title>The draft genome and transcriptome of Panagrellus redivivus are shaped by the harsh demands of a free-living lifestyle.</title>
        <authorList>
            <person name="Srinivasan J."/>
            <person name="Dillman A.R."/>
            <person name="Macchietto M.G."/>
            <person name="Heikkinen L."/>
            <person name="Lakso M."/>
            <person name="Fracchia K.M."/>
            <person name="Antoshechkin I."/>
            <person name="Mortazavi A."/>
            <person name="Wong G."/>
            <person name="Sternberg P.W."/>
        </authorList>
    </citation>
    <scope>NUCLEOTIDE SEQUENCE [LARGE SCALE GENOMIC DNA]</scope>
    <source>
        <strain evidence="14">MT8872</strain>
    </source>
</reference>
<feature type="binding site" description="axial binding residue" evidence="11">
    <location>
        <position position="458"/>
    </location>
    <ligand>
        <name>heme</name>
        <dbReference type="ChEBI" id="CHEBI:30413"/>
    </ligand>
    <ligandPart>
        <name>Fe</name>
        <dbReference type="ChEBI" id="CHEBI:18248"/>
    </ligandPart>
</feature>
<sequence length="522" mass="60436">MGLSFWVGVAVVTLIAFYWKRVFDFIRNRRKFNNEISKFPGPPALPLVGSTYLFKWNVQEFTDQIFEWAGIFMNEMQGACCLWLGPFPVICALRPEFVKAILESNKVLTKGKEYSIIQKWLGTGLLTSTGDKWRGRRKMLTPAFHFNVLNSFMSIYDREAQILIDVLEKEADTGKVFNFFPYVKRCALDIICDTSMGMKVNAQTNPQHPYVMSVQRLNELSFTYVRLPWMWFPPIWYASGCGTEYDTSLKLVTNFTRQVIEERGTAFRASKARGEELNFDDAEYVAKKRYAFLDLLLSVQDEGKLTDEDIREEVDTFMFEGHDTTSSGMTWAVWNLAHSPSCQEKVFEELDAVFGDSDRPCTNDDLKELKYLEKCIKETLRLFPPVPFYTRSVEEDFDFNGLNVPAGATILIPPFVLHRDNASFPDATNFNPDHFDQEHIKDRHPFAYVPFSAGPRNCIGQRFALMEEKTVLSWFFRKYRVEAGMPWKENKPLPEIITKPAHGTPIRLYRRNRQTETQTSTD</sequence>
<keyword evidence="6" id="KW-0256">Endoplasmic reticulum</keyword>
<dbReference type="InterPro" id="IPR017972">
    <property type="entry name" value="Cyt_P450_CS"/>
</dbReference>
<dbReference type="GO" id="GO:0020037">
    <property type="term" value="F:heme binding"/>
    <property type="evidence" value="ECO:0007669"/>
    <property type="project" value="InterPro"/>
</dbReference>
<dbReference type="InterPro" id="IPR050196">
    <property type="entry name" value="Cytochrome_P450_Monoox"/>
</dbReference>
<dbReference type="InterPro" id="IPR002401">
    <property type="entry name" value="Cyt_P450_E_grp-I"/>
</dbReference>
<evidence type="ECO:0000256" key="11">
    <source>
        <dbReference type="PIRSR" id="PIRSR602401-1"/>
    </source>
</evidence>
<keyword evidence="7 12" id="KW-0560">Oxidoreductase</keyword>
<dbReference type="CDD" id="cd20628">
    <property type="entry name" value="CYP4"/>
    <property type="match status" value="1"/>
</dbReference>
<keyword evidence="13" id="KW-0812">Transmembrane</keyword>
<evidence type="ECO:0000256" key="9">
    <source>
        <dbReference type="ARBA" id="ARBA00023033"/>
    </source>
</evidence>
<dbReference type="PRINTS" id="PR00385">
    <property type="entry name" value="P450"/>
</dbReference>
<evidence type="ECO:0000256" key="13">
    <source>
        <dbReference type="SAM" id="Phobius"/>
    </source>
</evidence>
<dbReference type="PROSITE" id="PS00086">
    <property type="entry name" value="CYTOCHROME_P450"/>
    <property type="match status" value="1"/>
</dbReference>
<keyword evidence="9 12" id="KW-0503">Monooxygenase</keyword>
<evidence type="ECO:0000256" key="5">
    <source>
        <dbReference type="ARBA" id="ARBA00022723"/>
    </source>
</evidence>
<keyword evidence="13" id="KW-1133">Transmembrane helix</keyword>
<dbReference type="PRINTS" id="PR00463">
    <property type="entry name" value="EP450I"/>
</dbReference>
<evidence type="ECO:0000256" key="12">
    <source>
        <dbReference type="RuleBase" id="RU000461"/>
    </source>
</evidence>
<dbReference type="Proteomes" id="UP000492821">
    <property type="component" value="Unassembled WGS sequence"/>
</dbReference>
<name>A0A7E4VMU3_PANRE</name>
<dbReference type="SUPFAM" id="SSF48264">
    <property type="entry name" value="Cytochrome P450"/>
    <property type="match status" value="1"/>
</dbReference>
<keyword evidence="10 13" id="KW-0472">Membrane</keyword>
<feature type="transmembrane region" description="Helical" evidence="13">
    <location>
        <begin position="6"/>
        <end position="23"/>
    </location>
</feature>
<evidence type="ECO:0000256" key="10">
    <source>
        <dbReference type="ARBA" id="ARBA00023136"/>
    </source>
</evidence>
<evidence type="ECO:0000313" key="15">
    <source>
        <dbReference type="WBParaSite" id="Pan_g22859.t1"/>
    </source>
</evidence>
<comment type="similarity">
    <text evidence="3 12">Belongs to the cytochrome P450 family.</text>
</comment>
<dbReference type="InterPro" id="IPR036396">
    <property type="entry name" value="Cyt_P450_sf"/>
</dbReference>
<dbReference type="GO" id="GO:0005506">
    <property type="term" value="F:iron ion binding"/>
    <property type="evidence" value="ECO:0007669"/>
    <property type="project" value="InterPro"/>
</dbReference>
<evidence type="ECO:0000256" key="6">
    <source>
        <dbReference type="ARBA" id="ARBA00022824"/>
    </source>
</evidence>
<evidence type="ECO:0000256" key="7">
    <source>
        <dbReference type="ARBA" id="ARBA00023002"/>
    </source>
</evidence>
<accession>A0A7E4VMU3</accession>
<dbReference type="GO" id="GO:0004497">
    <property type="term" value="F:monooxygenase activity"/>
    <property type="evidence" value="ECO:0007669"/>
    <property type="project" value="UniProtKB-KW"/>
</dbReference>
<keyword evidence="5 11" id="KW-0479">Metal-binding</keyword>
<evidence type="ECO:0000256" key="1">
    <source>
        <dbReference type="ARBA" id="ARBA00001971"/>
    </source>
</evidence>
<evidence type="ECO:0000256" key="8">
    <source>
        <dbReference type="ARBA" id="ARBA00023004"/>
    </source>
</evidence>
<proteinExistence type="inferred from homology"/>
<dbReference type="Gene3D" id="1.10.630.10">
    <property type="entry name" value="Cytochrome P450"/>
    <property type="match status" value="1"/>
</dbReference>
<protein>
    <submittedName>
        <fullName evidence="15">Cytochrome P450</fullName>
    </submittedName>
</protein>
<keyword evidence="4 11" id="KW-0349">Heme</keyword>
<comment type="cofactor">
    <cofactor evidence="1 11">
        <name>heme</name>
        <dbReference type="ChEBI" id="CHEBI:30413"/>
    </cofactor>
</comment>
<keyword evidence="14" id="KW-1185">Reference proteome</keyword>
<dbReference type="InterPro" id="IPR001128">
    <property type="entry name" value="Cyt_P450"/>
</dbReference>
<dbReference type="WBParaSite" id="Pan_g22859.t1">
    <property type="protein sequence ID" value="Pan_g22859.t1"/>
    <property type="gene ID" value="Pan_g22859"/>
</dbReference>
<dbReference type="Pfam" id="PF00067">
    <property type="entry name" value="p450"/>
    <property type="match status" value="1"/>
</dbReference>
<keyword evidence="8 11" id="KW-0408">Iron</keyword>
<organism evidence="14 15">
    <name type="scientific">Panagrellus redivivus</name>
    <name type="common">Microworm</name>
    <dbReference type="NCBI Taxonomy" id="6233"/>
    <lineage>
        <taxon>Eukaryota</taxon>
        <taxon>Metazoa</taxon>
        <taxon>Ecdysozoa</taxon>
        <taxon>Nematoda</taxon>
        <taxon>Chromadorea</taxon>
        <taxon>Rhabditida</taxon>
        <taxon>Tylenchina</taxon>
        <taxon>Panagrolaimomorpha</taxon>
        <taxon>Panagrolaimoidea</taxon>
        <taxon>Panagrolaimidae</taxon>
        <taxon>Panagrellus</taxon>
    </lineage>
</organism>